<feature type="region of interest" description="Disordered" evidence="1">
    <location>
        <begin position="125"/>
        <end position="150"/>
    </location>
</feature>
<protein>
    <submittedName>
        <fullName evidence="2">Uncharacterized protein</fullName>
    </submittedName>
</protein>
<dbReference type="EMBL" id="CAKMRJ010002223">
    <property type="protein sequence ID" value="CAH1425431.1"/>
    <property type="molecule type" value="Genomic_DNA"/>
</dbReference>
<dbReference type="AlphaFoldDB" id="A0AAU9MIK4"/>
<proteinExistence type="predicted"/>
<accession>A0AAU9MIK4</accession>
<gene>
    <name evidence="2" type="ORF">LVIROSA_LOCUS12572</name>
</gene>
<evidence type="ECO:0000256" key="1">
    <source>
        <dbReference type="SAM" id="MobiDB-lite"/>
    </source>
</evidence>
<dbReference type="Proteomes" id="UP001157418">
    <property type="component" value="Unassembled WGS sequence"/>
</dbReference>
<keyword evidence="3" id="KW-1185">Reference proteome</keyword>
<evidence type="ECO:0000313" key="3">
    <source>
        <dbReference type="Proteomes" id="UP001157418"/>
    </source>
</evidence>
<feature type="compositionally biased region" description="Low complexity" evidence="1">
    <location>
        <begin position="132"/>
        <end position="143"/>
    </location>
</feature>
<sequence length="150" mass="16914">MKQSRKAAKVAYQGLKELVKFGKFAEVENTPATSSINAEVVEEHMTPKSKFPFAFEEVEISDDEEEEVQENNMTANELEDFLQCISIPEEDVNVTPSVVTERDRDSTVQFYSPTPEQMDALITELQQTARKPPQTVPVTTEPPSESDQED</sequence>
<name>A0AAU9MIK4_9ASTR</name>
<comment type="caution">
    <text evidence="2">The sequence shown here is derived from an EMBL/GenBank/DDBJ whole genome shotgun (WGS) entry which is preliminary data.</text>
</comment>
<organism evidence="2 3">
    <name type="scientific">Lactuca virosa</name>
    <dbReference type="NCBI Taxonomy" id="75947"/>
    <lineage>
        <taxon>Eukaryota</taxon>
        <taxon>Viridiplantae</taxon>
        <taxon>Streptophyta</taxon>
        <taxon>Embryophyta</taxon>
        <taxon>Tracheophyta</taxon>
        <taxon>Spermatophyta</taxon>
        <taxon>Magnoliopsida</taxon>
        <taxon>eudicotyledons</taxon>
        <taxon>Gunneridae</taxon>
        <taxon>Pentapetalae</taxon>
        <taxon>asterids</taxon>
        <taxon>campanulids</taxon>
        <taxon>Asterales</taxon>
        <taxon>Asteraceae</taxon>
        <taxon>Cichorioideae</taxon>
        <taxon>Cichorieae</taxon>
        <taxon>Lactucinae</taxon>
        <taxon>Lactuca</taxon>
    </lineage>
</organism>
<reference evidence="2 3" key="1">
    <citation type="submission" date="2022-01" db="EMBL/GenBank/DDBJ databases">
        <authorList>
            <person name="Xiong W."/>
            <person name="Schranz E."/>
        </authorList>
    </citation>
    <scope>NUCLEOTIDE SEQUENCE [LARGE SCALE GENOMIC DNA]</scope>
</reference>
<evidence type="ECO:0000313" key="2">
    <source>
        <dbReference type="EMBL" id="CAH1425431.1"/>
    </source>
</evidence>